<dbReference type="PROSITE" id="PS00211">
    <property type="entry name" value="ABC_TRANSPORTER_1"/>
    <property type="match status" value="1"/>
</dbReference>
<feature type="transmembrane region" description="Helical" evidence="8">
    <location>
        <begin position="225"/>
        <end position="248"/>
    </location>
</feature>
<feature type="transmembrane region" description="Helical" evidence="8">
    <location>
        <begin position="111"/>
        <end position="135"/>
    </location>
</feature>
<keyword evidence="4" id="KW-0067">ATP-binding</keyword>
<keyword evidence="2 8" id="KW-0812">Transmembrane</keyword>
<dbReference type="PANTHER" id="PTHR24221:SF581">
    <property type="entry name" value="P-LOOP CONTAINING NUCLEOSIDE TRIPHOSPHATE HYDROLASE PROTEIN"/>
    <property type="match status" value="1"/>
</dbReference>
<feature type="compositionally biased region" description="Polar residues" evidence="7">
    <location>
        <begin position="77"/>
        <end position="91"/>
    </location>
</feature>
<dbReference type="Gene3D" id="1.20.1560.10">
    <property type="entry name" value="ABC transporter type 1, transmembrane domain"/>
    <property type="match status" value="2"/>
</dbReference>
<dbReference type="InterPro" id="IPR003439">
    <property type="entry name" value="ABC_transporter-like_ATP-bd"/>
</dbReference>
<sequence length="710" mass="74292">MYQVSVGASDVSRINLLGGIVLGAAALDGCLLGGKYFVMECVGVGWVTWMRERAVRGVVGQDMGWFEGGGASSGSSPEANSAVEPTQGPTSRTPIRLAQIIVRDGDDARNLISVVLAQALVVLAMLSVGLIWALVEGWQLTLAGFAIAPVFVGVMALQTRLVAGCEVRNKRAREEVARGYYQSIINVRAIRSLSLEPHFRSQFLHATDTALTTGVRGAFIEGCTYGVASGLIYLAEALLFWVGAVLVGRGVYSYARMVEVLNLVVFSVSIGGQLMGFTTKIAKAVQATADLSTLLNLPTQTSESSGSLKPPLFAHPASSSSQSTTTSTSSSPSSSTQHSSLTQPSPEKPYALKLSNISFAYPAQPSVPILKDLNLTIYPGECVALVGASGSGKSTLAGVVGRVWDVQGGEVLVGAPAAGVGATSAGVDEKNSGNGQGVNVKDVDVNWLRKHVVHVPQQPALLSASIAENIRFGLSEREMPDEVMWEAARLARVHEFIVGSGAGGGVDEEKGETGLVEGGEKGQGEKREEGEEEEAKGLPNGYETHLGENAGLVSGGQAQRVGIARGIARCLVSSSGGSNPGQQQHQEDEEGGRLLILDECTSALDNETQAAFLESLKSLHTPVSSSSSSSLSSTSQPSQSPKAKPLTTLMITHKLPLMQFCDRIIVLEKGRVVEQGTFVELMALRGQDGEGGTEGGGVFARLASGGEWVG</sequence>
<evidence type="ECO:0000259" key="10">
    <source>
        <dbReference type="PROSITE" id="PS50929"/>
    </source>
</evidence>
<dbReference type="EMBL" id="NHYE01004312">
    <property type="protein sequence ID" value="PPQ85370.1"/>
    <property type="molecule type" value="Genomic_DNA"/>
</dbReference>
<dbReference type="InterPro" id="IPR027417">
    <property type="entry name" value="P-loop_NTPase"/>
</dbReference>
<feature type="compositionally biased region" description="Low complexity" evidence="7">
    <location>
        <begin position="318"/>
        <end position="345"/>
    </location>
</feature>
<comment type="subcellular location">
    <subcellularLocation>
        <location evidence="1">Membrane</location>
        <topology evidence="1">Multi-pass membrane protein</topology>
    </subcellularLocation>
</comment>
<feature type="transmembrane region" description="Helical" evidence="8">
    <location>
        <begin position="141"/>
        <end position="163"/>
    </location>
</feature>
<reference evidence="11 12" key="1">
    <citation type="journal article" date="2018" name="Evol. Lett.">
        <title>Horizontal gene cluster transfer increased hallucinogenic mushroom diversity.</title>
        <authorList>
            <person name="Reynolds H.T."/>
            <person name="Vijayakumar V."/>
            <person name="Gluck-Thaler E."/>
            <person name="Korotkin H.B."/>
            <person name="Matheny P.B."/>
            <person name="Slot J.C."/>
        </authorList>
    </citation>
    <scope>NUCLEOTIDE SEQUENCE [LARGE SCALE GENOMIC DNA]</scope>
    <source>
        <strain evidence="11 12">SRW20</strain>
    </source>
</reference>
<dbReference type="InterPro" id="IPR011527">
    <property type="entry name" value="ABC1_TM_dom"/>
</dbReference>
<keyword evidence="12" id="KW-1185">Reference proteome</keyword>
<name>A0A409X3Q6_9AGAR</name>
<dbReference type="SUPFAM" id="SSF52540">
    <property type="entry name" value="P-loop containing nucleoside triphosphate hydrolases"/>
    <property type="match status" value="1"/>
</dbReference>
<dbReference type="GO" id="GO:0016020">
    <property type="term" value="C:membrane"/>
    <property type="evidence" value="ECO:0007669"/>
    <property type="project" value="UniProtKB-SubCell"/>
</dbReference>
<dbReference type="PANTHER" id="PTHR24221">
    <property type="entry name" value="ATP-BINDING CASSETTE SUB-FAMILY B"/>
    <property type="match status" value="1"/>
</dbReference>
<feature type="compositionally biased region" description="Low complexity" evidence="7">
    <location>
        <begin position="623"/>
        <end position="642"/>
    </location>
</feature>
<accession>A0A409X3Q6</accession>
<keyword evidence="5 8" id="KW-1133">Transmembrane helix</keyword>
<feature type="domain" description="ABC transporter" evidence="9">
    <location>
        <begin position="352"/>
        <end position="694"/>
    </location>
</feature>
<dbReference type="PROSITE" id="PS50929">
    <property type="entry name" value="ABC_TM1F"/>
    <property type="match status" value="1"/>
</dbReference>
<dbReference type="InterPro" id="IPR003593">
    <property type="entry name" value="AAA+_ATPase"/>
</dbReference>
<dbReference type="InterPro" id="IPR036640">
    <property type="entry name" value="ABC1_TM_sf"/>
</dbReference>
<evidence type="ECO:0008006" key="13">
    <source>
        <dbReference type="Google" id="ProtNLM"/>
    </source>
</evidence>
<evidence type="ECO:0000256" key="3">
    <source>
        <dbReference type="ARBA" id="ARBA00022741"/>
    </source>
</evidence>
<dbReference type="InParanoid" id="A0A409X3Q6"/>
<evidence type="ECO:0000256" key="1">
    <source>
        <dbReference type="ARBA" id="ARBA00004141"/>
    </source>
</evidence>
<dbReference type="Pfam" id="PF00664">
    <property type="entry name" value="ABC_membrane"/>
    <property type="match status" value="2"/>
</dbReference>
<dbReference type="CDD" id="cd18578">
    <property type="entry name" value="ABC_6TM_Pgp_ABCB1_D2_like"/>
    <property type="match status" value="1"/>
</dbReference>
<evidence type="ECO:0000259" key="9">
    <source>
        <dbReference type="PROSITE" id="PS50893"/>
    </source>
</evidence>
<dbReference type="Gene3D" id="3.40.50.300">
    <property type="entry name" value="P-loop containing nucleotide triphosphate hydrolases"/>
    <property type="match status" value="2"/>
</dbReference>
<proteinExistence type="predicted"/>
<feature type="compositionally biased region" description="Basic and acidic residues" evidence="7">
    <location>
        <begin position="507"/>
        <end position="529"/>
    </location>
</feature>
<dbReference type="OrthoDB" id="6500128at2759"/>
<dbReference type="PROSITE" id="PS50893">
    <property type="entry name" value="ABC_TRANSPORTER_2"/>
    <property type="match status" value="1"/>
</dbReference>
<dbReference type="SMART" id="SM00382">
    <property type="entry name" value="AAA"/>
    <property type="match status" value="1"/>
</dbReference>
<protein>
    <recommendedName>
        <fullName evidence="13">ABC transmembrane type-1 domain-containing protein</fullName>
    </recommendedName>
</protein>
<feature type="region of interest" description="Disordered" evidence="7">
    <location>
        <begin position="623"/>
        <end position="645"/>
    </location>
</feature>
<dbReference type="GO" id="GO:0005524">
    <property type="term" value="F:ATP binding"/>
    <property type="evidence" value="ECO:0007669"/>
    <property type="project" value="UniProtKB-KW"/>
</dbReference>
<keyword evidence="3" id="KW-0547">Nucleotide-binding</keyword>
<feature type="region of interest" description="Disordered" evidence="7">
    <location>
        <begin position="302"/>
        <end position="347"/>
    </location>
</feature>
<evidence type="ECO:0000256" key="2">
    <source>
        <dbReference type="ARBA" id="ARBA00022692"/>
    </source>
</evidence>
<dbReference type="Pfam" id="PF00005">
    <property type="entry name" value="ABC_tran"/>
    <property type="match status" value="1"/>
</dbReference>
<dbReference type="GO" id="GO:0140359">
    <property type="term" value="F:ABC-type transporter activity"/>
    <property type="evidence" value="ECO:0007669"/>
    <property type="project" value="InterPro"/>
</dbReference>
<dbReference type="STRING" id="231916.A0A409X3Q6"/>
<evidence type="ECO:0000256" key="4">
    <source>
        <dbReference type="ARBA" id="ARBA00022840"/>
    </source>
</evidence>
<evidence type="ECO:0000256" key="6">
    <source>
        <dbReference type="ARBA" id="ARBA00023136"/>
    </source>
</evidence>
<evidence type="ECO:0000256" key="7">
    <source>
        <dbReference type="SAM" id="MobiDB-lite"/>
    </source>
</evidence>
<evidence type="ECO:0000313" key="12">
    <source>
        <dbReference type="Proteomes" id="UP000284706"/>
    </source>
</evidence>
<dbReference type="Proteomes" id="UP000284706">
    <property type="component" value="Unassembled WGS sequence"/>
</dbReference>
<feature type="region of interest" description="Disordered" evidence="7">
    <location>
        <begin position="501"/>
        <end position="549"/>
    </location>
</feature>
<organism evidence="11 12">
    <name type="scientific">Gymnopilus dilepis</name>
    <dbReference type="NCBI Taxonomy" id="231916"/>
    <lineage>
        <taxon>Eukaryota</taxon>
        <taxon>Fungi</taxon>
        <taxon>Dikarya</taxon>
        <taxon>Basidiomycota</taxon>
        <taxon>Agaricomycotina</taxon>
        <taxon>Agaricomycetes</taxon>
        <taxon>Agaricomycetidae</taxon>
        <taxon>Agaricales</taxon>
        <taxon>Agaricineae</taxon>
        <taxon>Hymenogastraceae</taxon>
        <taxon>Gymnopilus</taxon>
    </lineage>
</organism>
<keyword evidence="6 8" id="KW-0472">Membrane</keyword>
<evidence type="ECO:0000256" key="5">
    <source>
        <dbReference type="ARBA" id="ARBA00022989"/>
    </source>
</evidence>
<dbReference type="GO" id="GO:0016887">
    <property type="term" value="F:ATP hydrolysis activity"/>
    <property type="evidence" value="ECO:0007669"/>
    <property type="project" value="InterPro"/>
</dbReference>
<feature type="domain" description="ABC transmembrane type-1" evidence="10">
    <location>
        <begin position="1"/>
        <end position="283"/>
    </location>
</feature>
<comment type="caution">
    <text evidence="11">The sequence shown here is derived from an EMBL/GenBank/DDBJ whole genome shotgun (WGS) entry which is preliminary data.</text>
</comment>
<gene>
    <name evidence="11" type="ORF">CVT26_016094</name>
</gene>
<dbReference type="InterPro" id="IPR017871">
    <property type="entry name" value="ABC_transporter-like_CS"/>
</dbReference>
<evidence type="ECO:0000313" key="11">
    <source>
        <dbReference type="EMBL" id="PPQ85370.1"/>
    </source>
</evidence>
<dbReference type="SUPFAM" id="SSF90123">
    <property type="entry name" value="ABC transporter transmembrane region"/>
    <property type="match status" value="1"/>
</dbReference>
<evidence type="ECO:0000256" key="8">
    <source>
        <dbReference type="SAM" id="Phobius"/>
    </source>
</evidence>
<dbReference type="AlphaFoldDB" id="A0A409X3Q6"/>
<feature type="region of interest" description="Disordered" evidence="7">
    <location>
        <begin position="70"/>
        <end position="91"/>
    </location>
</feature>
<dbReference type="InterPro" id="IPR039421">
    <property type="entry name" value="Type_1_exporter"/>
</dbReference>